<evidence type="ECO:0000313" key="2">
    <source>
        <dbReference type="EMBL" id="ONM52083.1"/>
    </source>
</evidence>
<gene>
    <name evidence="2" type="ORF">ZEAMMB73_Zm00001d019067</name>
</gene>
<dbReference type="AlphaFoldDB" id="A0A1D6HUW0"/>
<dbReference type="PaxDb" id="4577-GRMZM2G344606_P01"/>
<dbReference type="Gramene" id="Zm00001eb302450_T001">
    <property type="protein sequence ID" value="Zm00001eb302450_P001"/>
    <property type="gene ID" value="Zm00001eb302450"/>
</dbReference>
<keyword evidence="4" id="KW-1185">Reference proteome</keyword>
<dbReference type="Pfam" id="PF03478">
    <property type="entry name" value="Beta-prop_KIB1-4"/>
    <property type="match status" value="1"/>
</dbReference>
<protein>
    <recommendedName>
        <fullName evidence="1">KIB1-4 beta-propeller domain-containing protein</fullName>
    </recommendedName>
</protein>
<dbReference type="EMBL" id="CM007650">
    <property type="protein sequence ID" value="ONM52083.1"/>
    <property type="molecule type" value="Genomic_DNA"/>
</dbReference>
<evidence type="ECO:0000313" key="4">
    <source>
        <dbReference type="Proteomes" id="UP000007305"/>
    </source>
</evidence>
<dbReference type="FunCoup" id="A0A1D6HUW0">
    <property type="interactions" value="1105"/>
</dbReference>
<reference evidence="3" key="2">
    <citation type="submission" date="2019-07" db="EMBL/GenBank/DDBJ databases">
        <authorList>
            <person name="Seetharam A."/>
            <person name="Woodhouse M."/>
            <person name="Cannon E."/>
        </authorList>
    </citation>
    <scope>NUCLEOTIDE SEQUENCE [LARGE SCALE GENOMIC DNA]</scope>
    <source>
        <strain evidence="3">cv. B73</strain>
    </source>
</reference>
<dbReference type="InterPro" id="IPR005174">
    <property type="entry name" value="KIB1-4_b-propeller"/>
</dbReference>
<dbReference type="PANTHER" id="PTHR33165:SF30">
    <property type="entry name" value="DUF295 DOMAIN-CONTAINING PROTEIN"/>
    <property type="match status" value="1"/>
</dbReference>
<reference evidence="3" key="3">
    <citation type="submission" date="2021-05" db="UniProtKB">
        <authorList>
            <consortium name="EnsemblPlants"/>
        </authorList>
    </citation>
    <scope>IDENTIFICATION</scope>
    <source>
        <strain evidence="3">cv. B73</strain>
    </source>
</reference>
<dbReference type="OMA" id="HELYQMI"/>
<sequence>MPCTLSTQKRAHLAHQTAPTAAMSYWSSSLPKDITIKLAERMVDDNDIDCYMAFRRVCRNWRAETSDHPGKADDRTDPTRFEPTKWALLDRQEERVTFVDVDAGRFLRMSVPVLRDYLFVGATSGGLIVLGEKQEPHRTRLLNPFTGAVAGFKVRAPAEGVKAAAVTTKPLMLFVSLEDGDIIWADQSSDHFKRFNRLDSDKPTPIAALDGDVYASDPHGAIFTSIVDDVPDGQKCRSAATIWMGTSIPSPNHNASPDASPAAAAALAGSGGRYYLVQSGGDLLLVTRPLGGGVPDQPLVRRVDTKQNVLEPVSSIGSRAIFVSHVRCISIDAGKFPFEGIKAGCIYFVEPVLAARGGYEPSRITTCQVAAGLQAREIMFEEGILEGCYRPFTITQAFAEYCRSVHYHELYQMICSYWDWDFSDSESDGTSSYGSASDYEAALSELEEAAEFLGINFEA</sequence>
<dbReference type="eggNOG" id="ENOG502R1V8">
    <property type="taxonomic scope" value="Eukaryota"/>
</dbReference>
<accession>A0A1D6HUW0</accession>
<reference evidence="2 4" key="1">
    <citation type="submission" date="2015-12" db="EMBL/GenBank/DDBJ databases">
        <title>Update maize B73 reference genome by single molecule sequencing technologies.</title>
        <authorList>
            <consortium name="Maize Genome Sequencing Project"/>
            <person name="Ware D."/>
        </authorList>
    </citation>
    <scope>NUCLEOTIDE SEQUENCE [LARGE SCALE GENOMIC DNA]</scope>
    <source>
        <strain evidence="4">cv. B73</strain>
        <tissue evidence="2">Seedling</tissue>
    </source>
</reference>
<evidence type="ECO:0000259" key="1">
    <source>
        <dbReference type="Pfam" id="PF03478"/>
    </source>
</evidence>
<dbReference type="PANTHER" id="PTHR33165">
    <property type="entry name" value="F-BOX DOMAIN CONTAINING PROTEIN-LIKE-RELATED"/>
    <property type="match status" value="1"/>
</dbReference>
<dbReference type="EnsemblPlants" id="Zm00001eb302450_T001">
    <property type="protein sequence ID" value="Zm00001eb302450_P001"/>
    <property type="gene ID" value="Zm00001eb302450"/>
</dbReference>
<dbReference type="ExpressionAtlas" id="A0A1D6HUW0">
    <property type="expression patterns" value="baseline"/>
</dbReference>
<feature type="domain" description="KIB1-4 beta-propeller" evidence="1">
    <location>
        <begin position="101"/>
        <end position="350"/>
    </location>
</feature>
<proteinExistence type="predicted"/>
<name>A0A1D6HUW0_MAIZE</name>
<organism evidence="2">
    <name type="scientific">Zea mays</name>
    <name type="common">Maize</name>
    <dbReference type="NCBI Taxonomy" id="4577"/>
    <lineage>
        <taxon>Eukaryota</taxon>
        <taxon>Viridiplantae</taxon>
        <taxon>Streptophyta</taxon>
        <taxon>Embryophyta</taxon>
        <taxon>Tracheophyta</taxon>
        <taxon>Spermatophyta</taxon>
        <taxon>Magnoliopsida</taxon>
        <taxon>Liliopsida</taxon>
        <taxon>Poales</taxon>
        <taxon>Poaceae</taxon>
        <taxon>PACMAD clade</taxon>
        <taxon>Panicoideae</taxon>
        <taxon>Andropogonodae</taxon>
        <taxon>Andropogoneae</taxon>
        <taxon>Tripsacinae</taxon>
        <taxon>Zea</taxon>
    </lineage>
</organism>
<evidence type="ECO:0000313" key="3">
    <source>
        <dbReference type="EnsemblPlants" id="Zm00001eb302450_P001"/>
    </source>
</evidence>
<dbReference type="Proteomes" id="UP000007305">
    <property type="component" value="Chromosome 7"/>
</dbReference>